<sequence length="535" mass="58818">MKLLKLSLLAFSTFICQTIISQNASTFLDYNNVRLLINERGSLFNNSQVNSPGYETPINGGNHLIYQGAFWFGGTNQNGDLKLAAHLYGSDYDYYAGPYSTTGDYMTSAYVNTYTNGPSFWTISRVEIINHINNVGQSGYTIPQNILNWPGNGDTTVGVAQQLAPYVDVDSNGVYEPQLGDYPCLKGDVAVYQIFHEDMTHAESGGGKIGAEIHLMAYQYADNTYLNNTTFIETTVYNRGQNSFSDFKASFFLDTDIGFSEDDYIGSAPSSNLVYSYNGDDFDEGGGGAPGYGTNPPAVGVVSLNRDIEYSGTFNRADLGIPQTTEPSSAMDFWNYMNGKWKDNSSWTYGGTAYGGTTPVQHLFDGNPNTGVGWSEVNTDGNGSVNQPKDRKIVMTSIEESFQTGDKLVYNYAIITNRDGDNLQNVDGLIATANSVQQFFDTTNTYCLPNGTLGLSDELEIGKLEIYPNPAANQIQLVWEDMNVDKIEINSYNGKLAKTIYVEDVNGEKAIDISELSSGVYFVNIGRYTRKLIVK</sequence>
<dbReference type="Pfam" id="PF18962">
    <property type="entry name" value="Por_Secre_tail"/>
    <property type="match status" value="1"/>
</dbReference>
<dbReference type="InterPro" id="IPR018247">
    <property type="entry name" value="EF_Hand_1_Ca_BS"/>
</dbReference>
<evidence type="ECO:0000259" key="3">
    <source>
        <dbReference type="Pfam" id="PF18962"/>
    </source>
</evidence>
<dbReference type="Proteomes" id="UP000245370">
    <property type="component" value="Unassembled WGS sequence"/>
</dbReference>
<evidence type="ECO:0000256" key="1">
    <source>
        <dbReference type="ARBA" id="ARBA00022729"/>
    </source>
</evidence>
<dbReference type="RefSeq" id="WP_109359827.1">
    <property type="nucleotide sequence ID" value="NZ_QFRJ01000008.1"/>
</dbReference>
<reference evidence="4 5" key="1">
    <citation type="submission" date="2018-05" db="EMBL/GenBank/DDBJ databases">
        <title>Brumimicrobium oceani sp. nov., isolated from coastal sediment.</title>
        <authorList>
            <person name="Kou Y."/>
        </authorList>
    </citation>
    <scope>NUCLEOTIDE SEQUENCE [LARGE SCALE GENOMIC DNA]</scope>
    <source>
        <strain evidence="4 5">C305</strain>
    </source>
</reference>
<dbReference type="AlphaFoldDB" id="A0A2U2XBE9"/>
<comment type="caution">
    <text evidence="4">The sequence shown here is derived from an EMBL/GenBank/DDBJ whole genome shotgun (WGS) entry which is preliminary data.</text>
</comment>
<accession>A0A2U2XBE9</accession>
<organism evidence="4 5">
    <name type="scientific">Brumimicrobium oceani</name>
    <dbReference type="NCBI Taxonomy" id="2100725"/>
    <lineage>
        <taxon>Bacteria</taxon>
        <taxon>Pseudomonadati</taxon>
        <taxon>Bacteroidota</taxon>
        <taxon>Flavobacteriia</taxon>
        <taxon>Flavobacteriales</taxon>
        <taxon>Crocinitomicaceae</taxon>
        <taxon>Brumimicrobium</taxon>
    </lineage>
</organism>
<feature type="chain" id="PRO_5015483505" description="Secretion system C-terminal sorting domain-containing protein" evidence="2">
    <location>
        <begin position="22"/>
        <end position="535"/>
    </location>
</feature>
<dbReference type="PROSITE" id="PS00018">
    <property type="entry name" value="EF_HAND_1"/>
    <property type="match status" value="1"/>
</dbReference>
<reference evidence="4 5" key="2">
    <citation type="submission" date="2018-05" db="EMBL/GenBank/DDBJ databases">
        <authorList>
            <person name="Lanie J.A."/>
            <person name="Ng W.-L."/>
            <person name="Kazmierczak K.M."/>
            <person name="Andrzejewski T.M."/>
            <person name="Davidsen T.M."/>
            <person name="Wayne K.J."/>
            <person name="Tettelin H."/>
            <person name="Glass J.I."/>
            <person name="Rusch D."/>
            <person name="Podicherti R."/>
            <person name="Tsui H.-C.T."/>
            <person name="Winkler M.E."/>
        </authorList>
    </citation>
    <scope>NUCLEOTIDE SEQUENCE [LARGE SCALE GENOMIC DNA]</scope>
    <source>
        <strain evidence="4 5">C305</strain>
    </source>
</reference>
<dbReference type="NCBIfam" id="TIGR04183">
    <property type="entry name" value="Por_Secre_tail"/>
    <property type="match status" value="1"/>
</dbReference>
<evidence type="ECO:0000313" key="4">
    <source>
        <dbReference type="EMBL" id="PWH85125.1"/>
    </source>
</evidence>
<feature type="domain" description="Secretion system C-terminal sorting" evidence="3">
    <location>
        <begin position="466"/>
        <end position="533"/>
    </location>
</feature>
<dbReference type="EMBL" id="QFRJ01000008">
    <property type="protein sequence ID" value="PWH85125.1"/>
    <property type="molecule type" value="Genomic_DNA"/>
</dbReference>
<dbReference type="InterPro" id="IPR026444">
    <property type="entry name" value="Secre_tail"/>
</dbReference>
<dbReference type="OrthoDB" id="9807496at2"/>
<keyword evidence="5" id="KW-1185">Reference proteome</keyword>
<name>A0A2U2XBE9_9FLAO</name>
<evidence type="ECO:0000313" key="5">
    <source>
        <dbReference type="Proteomes" id="UP000245370"/>
    </source>
</evidence>
<proteinExistence type="predicted"/>
<keyword evidence="1 2" id="KW-0732">Signal</keyword>
<gene>
    <name evidence="4" type="ORF">DIT68_10845</name>
</gene>
<evidence type="ECO:0000256" key="2">
    <source>
        <dbReference type="SAM" id="SignalP"/>
    </source>
</evidence>
<feature type="signal peptide" evidence="2">
    <location>
        <begin position="1"/>
        <end position="21"/>
    </location>
</feature>
<protein>
    <recommendedName>
        <fullName evidence="3">Secretion system C-terminal sorting domain-containing protein</fullName>
    </recommendedName>
</protein>